<organism evidence="15 16">
    <name type="scientific">Ichthyophthirius multifiliis</name>
    <name type="common">White spot disease agent</name>
    <name type="synonym">Ich</name>
    <dbReference type="NCBI Taxonomy" id="5932"/>
    <lineage>
        <taxon>Eukaryota</taxon>
        <taxon>Sar</taxon>
        <taxon>Alveolata</taxon>
        <taxon>Ciliophora</taxon>
        <taxon>Intramacronucleata</taxon>
        <taxon>Oligohymenophorea</taxon>
        <taxon>Hymenostomatida</taxon>
        <taxon>Ophryoglenina</taxon>
        <taxon>Ichthyophthirius</taxon>
    </lineage>
</organism>
<evidence type="ECO:0000256" key="6">
    <source>
        <dbReference type="ARBA" id="ARBA00022737"/>
    </source>
</evidence>
<dbReference type="CDD" id="cd03001">
    <property type="entry name" value="PDI_a_P5"/>
    <property type="match status" value="1"/>
</dbReference>
<evidence type="ECO:0000256" key="10">
    <source>
        <dbReference type="ARBA" id="ARBA00023284"/>
    </source>
</evidence>
<evidence type="ECO:0000256" key="12">
    <source>
        <dbReference type="SAM" id="MobiDB-lite"/>
    </source>
</evidence>
<dbReference type="InterPro" id="IPR036249">
    <property type="entry name" value="Thioredoxin-like_sf"/>
</dbReference>
<dbReference type="Pfam" id="PF00085">
    <property type="entry name" value="Thioredoxin"/>
    <property type="match status" value="2"/>
</dbReference>
<evidence type="ECO:0000259" key="14">
    <source>
        <dbReference type="PROSITE" id="PS51352"/>
    </source>
</evidence>
<dbReference type="Gene3D" id="3.40.30.10">
    <property type="entry name" value="Glutaredoxin"/>
    <property type="match status" value="3"/>
</dbReference>
<dbReference type="PROSITE" id="PS00194">
    <property type="entry name" value="THIOREDOXIN_1"/>
    <property type="match status" value="2"/>
</dbReference>
<sequence length="433" mass="48685">MRQQQIITLLFILIISTQSLYDSKSKVIKLDSKNFKTQVIQSKELWLVEFYAPWCGHCKSLAPEWEKAAKALEGIAKIGAVDMTTDQDVGSPYNIQGFPTIKFFGDNKNSPLDYNGGRTANEIVKYLHSESKKITDIRLFGKSQSNNNNNSNSNNNSNNKGAEKDGDVVVLTDDNFNELVMKSQEPWFVEFYAPWCGHCKNLAPEWNKLATNLKSQKINVAKVDATVHSKVAQRFGVNGYPTLKFFPTGNKTDKNVIPYNGNRDANSMENWAKEQSDKFKPVVINQLIDQSVYDEFCTNSSGICILFFLPHIYDAGAAQRNKQLQLIKIVAEQNKHNPVSFLWSQGGDQYDLEEKLNAGGSGYPSLVAISYKKNVYTVFKGSFNEKNIQTFLKSLVQGKITGFSTLSQTPPIVKVAKWDGKDAKPQEDKQQDL</sequence>
<dbReference type="STRING" id="857967.G0QMR6"/>
<feature type="compositionally biased region" description="Low complexity" evidence="12">
    <location>
        <begin position="145"/>
        <end position="159"/>
    </location>
</feature>
<evidence type="ECO:0000256" key="3">
    <source>
        <dbReference type="ARBA" id="ARBA00006347"/>
    </source>
</evidence>
<dbReference type="PRINTS" id="PR00421">
    <property type="entry name" value="THIOREDOXIN"/>
</dbReference>
<evidence type="ECO:0000313" key="16">
    <source>
        <dbReference type="Proteomes" id="UP000008983"/>
    </source>
</evidence>
<dbReference type="AlphaFoldDB" id="G0QMR6"/>
<dbReference type="EMBL" id="GL983437">
    <property type="protein sequence ID" value="EGR33469.1"/>
    <property type="molecule type" value="Genomic_DNA"/>
</dbReference>
<accession>G0QMR6</accession>
<keyword evidence="16" id="KW-1185">Reference proteome</keyword>
<dbReference type="OMA" id="KQKLWGW"/>
<dbReference type="InterPro" id="IPR057305">
    <property type="entry name" value="Thioredox_PDIA6_C"/>
</dbReference>
<keyword evidence="15" id="KW-0560">Oxidoreductase</keyword>
<keyword evidence="5 13" id="KW-0732">Signal</keyword>
<dbReference type="InParanoid" id="G0QMR6"/>
<name>G0QMR6_ICHMU</name>
<evidence type="ECO:0000256" key="9">
    <source>
        <dbReference type="ARBA" id="ARBA00023235"/>
    </source>
</evidence>
<dbReference type="eggNOG" id="KOG0191">
    <property type="taxonomic scope" value="Eukaryota"/>
</dbReference>
<comment type="subcellular location">
    <subcellularLocation>
        <location evidence="2">Endoplasmic reticulum lumen</location>
    </subcellularLocation>
</comment>
<evidence type="ECO:0000256" key="5">
    <source>
        <dbReference type="ARBA" id="ARBA00022729"/>
    </source>
</evidence>
<dbReference type="InterPro" id="IPR005788">
    <property type="entry name" value="PDI_thioredoxin-like_dom"/>
</dbReference>
<dbReference type="GO" id="GO:0005788">
    <property type="term" value="C:endoplasmic reticulum lumen"/>
    <property type="evidence" value="ECO:0007669"/>
    <property type="project" value="UniProtKB-SubCell"/>
</dbReference>
<evidence type="ECO:0000256" key="4">
    <source>
        <dbReference type="ARBA" id="ARBA00012723"/>
    </source>
</evidence>
<dbReference type="FunFam" id="3.40.30.10:FF:000107">
    <property type="entry name" value="Protein disulfide-isomerase 5-2"/>
    <property type="match status" value="1"/>
</dbReference>
<dbReference type="GeneID" id="14909645"/>
<dbReference type="PANTHER" id="PTHR45815:SF3">
    <property type="entry name" value="PROTEIN DISULFIDE-ISOMERASE A6"/>
    <property type="match status" value="1"/>
</dbReference>
<dbReference type="InterPro" id="IPR017937">
    <property type="entry name" value="Thioredoxin_CS"/>
</dbReference>
<evidence type="ECO:0000256" key="2">
    <source>
        <dbReference type="ARBA" id="ARBA00004319"/>
    </source>
</evidence>
<protein>
    <recommendedName>
        <fullName evidence="4">protein disulfide-isomerase</fullName>
        <ecNumber evidence="4">5.3.4.1</ecNumber>
    </recommendedName>
</protein>
<evidence type="ECO:0000256" key="7">
    <source>
        <dbReference type="ARBA" id="ARBA00022824"/>
    </source>
</evidence>
<proteinExistence type="inferred from homology"/>
<feature type="domain" description="Thioredoxin" evidence="14">
    <location>
        <begin position="19"/>
        <end position="127"/>
    </location>
</feature>
<feature type="region of interest" description="Disordered" evidence="12">
    <location>
        <begin position="141"/>
        <end position="165"/>
    </location>
</feature>
<feature type="chain" id="PRO_5003408090" description="protein disulfide-isomerase" evidence="13">
    <location>
        <begin position="20"/>
        <end position="433"/>
    </location>
</feature>
<comment type="catalytic activity">
    <reaction evidence="1">
        <text>Catalyzes the rearrangement of -S-S- bonds in proteins.</text>
        <dbReference type="EC" id="5.3.4.1"/>
    </reaction>
</comment>
<keyword evidence="6" id="KW-0677">Repeat</keyword>
<dbReference type="GO" id="GO:0034976">
    <property type="term" value="P:response to endoplasmic reticulum stress"/>
    <property type="evidence" value="ECO:0007669"/>
    <property type="project" value="TreeGrafter"/>
</dbReference>
<dbReference type="PROSITE" id="PS51352">
    <property type="entry name" value="THIOREDOXIN_2"/>
    <property type="match status" value="2"/>
</dbReference>
<keyword evidence="8" id="KW-1015">Disulfide bond</keyword>
<evidence type="ECO:0000313" key="15">
    <source>
        <dbReference type="EMBL" id="EGR33469.1"/>
    </source>
</evidence>
<dbReference type="InterPro" id="IPR013766">
    <property type="entry name" value="Thioredoxin_domain"/>
</dbReference>
<dbReference type="GO" id="GO:0015035">
    <property type="term" value="F:protein-disulfide reductase activity"/>
    <property type="evidence" value="ECO:0007669"/>
    <property type="project" value="TreeGrafter"/>
</dbReference>
<gene>
    <name evidence="15" type="ORF">IMG5_051470</name>
</gene>
<dbReference type="EC" id="5.3.4.1" evidence="4"/>
<dbReference type="Pfam" id="PF24541">
    <property type="entry name" value="Thioredox_PDIA6_C"/>
    <property type="match status" value="1"/>
</dbReference>
<dbReference type="SUPFAM" id="SSF52833">
    <property type="entry name" value="Thioredoxin-like"/>
    <property type="match status" value="3"/>
</dbReference>
<comment type="similarity">
    <text evidence="3 11">Belongs to the protein disulfide isomerase family.</text>
</comment>
<evidence type="ECO:0000256" key="1">
    <source>
        <dbReference type="ARBA" id="ARBA00001182"/>
    </source>
</evidence>
<keyword evidence="9 15" id="KW-0413">Isomerase</keyword>
<feature type="domain" description="Thioredoxin" evidence="14">
    <location>
        <begin position="128"/>
        <end position="277"/>
    </location>
</feature>
<dbReference type="GO" id="GO:0003756">
    <property type="term" value="F:protein disulfide isomerase activity"/>
    <property type="evidence" value="ECO:0007669"/>
    <property type="project" value="UniProtKB-EC"/>
</dbReference>
<dbReference type="PANTHER" id="PTHR45815">
    <property type="entry name" value="PROTEIN DISULFIDE-ISOMERASE A6"/>
    <property type="match status" value="1"/>
</dbReference>
<dbReference type="FunCoup" id="G0QMR6">
    <property type="interactions" value="396"/>
</dbReference>
<dbReference type="Proteomes" id="UP000008983">
    <property type="component" value="Unassembled WGS sequence"/>
</dbReference>
<reference evidence="15 16" key="1">
    <citation type="submission" date="2011-07" db="EMBL/GenBank/DDBJ databases">
        <authorList>
            <person name="Coyne R."/>
            <person name="Brami D."/>
            <person name="Johnson J."/>
            <person name="Hostetler J."/>
            <person name="Hannick L."/>
            <person name="Clark T."/>
            <person name="Cassidy-Hanley D."/>
            <person name="Inman J."/>
        </authorList>
    </citation>
    <scope>NUCLEOTIDE SEQUENCE [LARGE SCALE GENOMIC DNA]</scope>
    <source>
        <strain evidence="15 16">G5</strain>
    </source>
</reference>
<dbReference type="RefSeq" id="XP_004037455.1">
    <property type="nucleotide sequence ID" value="XM_004037407.1"/>
</dbReference>
<evidence type="ECO:0000256" key="13">
    <source>
        <dbReference type="SAM" id="SignalP"/>
    </source>
</evidence>
<evidence type="ECO:0000256" key="11">
    <source>
        <dbReference type="RuleBase" id="RU004208"/>
    </source>
</evidence>
<dbReference type="OrthoDB" id="2121326at2759"/>
<keyword evidence="7" id="KW-0256">Endoplasmic reticulum</keyword>
<keyword evidence="10" id="KW-0676">Redox-active center</keyword>
<dbReference type="NCBIfam" id="TIGR01126">
    <property type="entry name" value="pdi_dom"/>
    <property type="match status" value="2"/>
</dbReference>
<feature type="signal peptide" evidence="13">
    <location>
        <begin position="1"/>
        <end position="19"/>
    </location>
</feature>
<evidence type="ECO:0000256" key="8">
    <source>
        <dbReference type="ARBA" id="ARBA00023157"/>
    </source>
</evidence>